<accession>A0A7S4NZ04</accession>
<feature type="region of interest" description="Disordered" evidence="2">
    <location>
        <begin position="70"/>
        <end position="97"/>
    </location>
</feature>
<protein>
    <submittedName>
        <fullName evidence="3">Uncharacterized protein</fullName>
    </submittedName>
</protein>
<evidence type="ECO:0000256" key="1">
    <source>
        <dbReference type="SAM" id="Coils"/>
    </source>
</evidence>
<feature type="compositionally biased region" description="Low complexity" evidence="2">
    <location>
        <begin position="215"/>
        <end position="238"/>
    </location>
</feature>
<organism evidence="3">
    <name type="scientific">Paramoeba aestuarina</name>
    <dbReference type="NCBI Taxonomy" id="180227"/>
    <lineage>
        <taxon>Eukaryota</taxon>
        <taxon>Amoebozoa</taxon>
        <taxon>Discosea</taxon>
        <taxon>Flabellinia</taxon>
        <taxon>Dactylopodida</taxon>
        <taxon>Paramoebidae</taxon>
        <taxon>Paramoeba</taxon>
    </lineage>
</organism>
<gene>
    <name evidence="3" type="ORF">NAES01612_LOCUS15992</name>
</gene>
<name>A0A7S4NZ04_9EUKA</name>
<feature type="coiled-coil region" evidence="1">
    <location>
        <begin position="101"/>
        <end position="160"/>
    </location>
</feature>
<evidence type="ECO:0000256" key="2">
    <source>
        <dbReference type="SAM" id="MobiDB-lite"/>
    </source>
</evidence>
<proteinExistence type="predicted"/>
<dbReference type="AlphaFoldDB" id="A0A7S4NZ04"/>
<dbReference type="EMBL" id="HBKR01024353">
    <property type="protein sequence ID" value="CAE2315964.1"/>
    <property type="molecule type" value="Transcribed_RNA"/>
</dbReference>
<sequence length="538" mass="62391">MKKLSHPVAQVFDNMDGTYIFDFSEFVCAREREGERQIERWKHKVEEKFRGEGQGEGERGLEWEREWWENERGEEREEGLGEKERREAEREAEREAQHSWKERVEEKLVELEKEREREREWERKAEKELERVIIGKDAEREKLSDEIEAEEVKLRKTVEEIGREKGAGLQGELVVLLQHSQGYGAKFYPKKEHCLLGCAINRVLHKEPVALSSFLSSSPSPHSLSSSSHSLAPHALSSHIQHREKLEDGSKNEHFIPLLAQFSHIYVAGDSLALQMHASLAKILKSTRVSSVHTPPSPLLPRLPTHNPSEEELRHIYSKIMLHSNDLRCSLNGYPNSRFFKTSVKIASSIKKFIDSERQGMKQGGVRERNTREELWEGLNETRWEGEGVAVVINTGLWNLLGDSKLEVFDPLYSTHIVGLSQWIVDLKKRLPMGVKLFYREMFAPQIHRVHCDLEKQPHCHSRVKYLAQSRGKYLSTLQNLLMKQHGIPVLGVYHTSNEGTTQEGDGRHYIDELYNRLWRSWGTVRSQWVTATPCLYK</sequence>
<keyword evidence="1" id="KW-0175">Coiled coil</keyword>
<evidence type="ECO:0000313" key="3">
    <source>
        <dbReference type="EMBL" id="CAE2315964.1"/>
    </source>
</evidence>
<reference evidence="3" key="1">
    <citation type="submission" date="2021-01" db="EMBL/GenBank/DDBJ databases">
        <authorList>
            <person name="Corre E."/>
            <person name="Pelletier E."/>
            <person name="Niang G."/>
            <person name="Scheremetjew M."/>
            <person name="Finn R."/>
            <person name="Kale V."/>
            <person name="Holt S."/>
            <person name="Cochrane G."/>
            <person name="Meng A."/>
            <person name="Brown T."/>
            <person name="Cohen L."/>
        </authorList>
    </citation>
    <scope>NUCLEOTIDE SEQUENCE</scope>
    <source>
        <strain evidence="3">SoJaBio B1-5/56/2</strain>
    </source>
</reference>
<feature type="region of interest" description="Disordered" evidence="2">
    <location>
        <begin position="215"/>
        <end position="246"/>
    </location>
</feature>